<dbReference type="PANTHER" id="PTHR26451">
    <property type="entry name" value="G_PROTEIN_RECEP_F1_2 DOMAIN-CONTAINING PROTEIN"/>
    <property type="match status" value="1"/>
</dbReference>
<gene>
    <name evidence="12" type="ORF">BRAFLDRAFT_92603</name>
</gene>
<keyword evidence="9" id="KW-0807">Transducer</keyword>
<dbReference type="InterPro" id="IPR052921">
    <property type="entry name" value="GPCR1_Superfamily_Member"/>
</dbReference>
<dbReference type="CDD" id="cd00637">
    <property type="entry name" value="7tm_classA_rhodopsin-like"/>
    <property type="match status" value="1"/>
</dbReference>
<evidence type="ECO:0000313" key="12">
    <source>
        <dbReference type="EMBL" id="EEN60973.1"/>
    </source>
</evidence>
<evidence type="ECO:0000256" key="2">
    <source>
        <dbReference type="ARBA" id="ARBA00010663"/>
    </source>
</evidence>
<keyword evidence="7 11" id="KW-0472">Membrane</keyword>
<evidence type="ECO:0000256" key="8">
    <source>
        <dbReference type="ARBA" id="ARBA00023170"/>
    </source>
</evidence>
<feature type="transmembrane region" description="Helical" evidence="11">
    <location>
        <begin position="104"/>
        <end position="125"/>
    </location>
</feature>
<evidence type="ECO:0000256" key="10">
    <source>
        <dbReference type="SAM" id="MobiDB-lite"/>
    </source>
</evidence>
<proteinExistence type="inferred from homology"/>
<dbReference type="PANTHER" id="PTHR26451:SF897">
    <property type="entry name" value="TRACE AMINE-ASSOCIATED RECEPTOR 5-LIKE"/>
    <property type="match status" value="1"/>
</dbReference>
<dbReference type="Gene3D" id="1.20.1070.10">
    <property type="entry name" value="Rhodopsin 7-helix transmembrane proteins"/>
    <property type="match status" value="1"/>
</dbReference>
<protein>
    <recommendedName>
        <fullName evidence="13">G-protein coupled receptors family 1 profile domain-containing protein</fullName>
    </recommendedName>
</protein>
<evidence type="ECO:0000256" key="7">
    <source>
        <dbReference type="ARBA" id="ARBA00023136"/>
    </source>
</evidence>
<keyword evidence="8" id="KW-0675">Receptor</keyword>
<dbReference type="FunFam" id="1.10.1220.70:FF:000001">
    <property type="entry name" value="Olfactory receptor"/>
    <property type="match status" value="1"/>
</dbReference>
<dbReference type="Gene3D" id="1.10.1220.70">
    <property type="match status" value="1"/>
</dbReference>
<evidence type="ECO:0000256" key="5">
    <source>
        <dbReference type="ARBA" id="ARBA00022989"/>
    </source>
</evidence>
<evidence type="ECO:0000256" key="9">
    <source>
        <dbReference type="ARBA" id="ARBA00023224"/>
    </source>
</evidence>
<keyword evidence="4 11" id="KW-0812">Transmembrane</keyword>
<feature type="transmembrane region" description="Helical" evidence="11">
    <location>
        <begin position="145"/>
        <end position="163"/>
    </location>
</feature>
<dbReference type="GO" id="GO:0005886">
    <property type="term" value="C:plasma membrane"/>
    <property type="evidence" value="ECO:0007669"/>
    <property type="project" value="UniProtKB-SubCell"/>
</dbReference>
<dbReference type="AlphaFoldDB" id="C3YFL0"/>
<keyword evidence="3" id="KW-1003">Cell membrane</keyword>
<keyword evidence="5 11" id="KW-1133">Transmembrane helix</keyword>
<feature type="region of interest" description="Disordered" evidence="10">
    <location>
        <begin position="227"/>
        <end position="252"/>
    </location>
</feature>
<dbReference type="EMBL" id="GG666509">
    <property type="protein sequence ID" value="EEN60973.1"/>
    <property type="molecule type" value="Genomic_DNA"/>
</dbReference>
<evidence type="ECO:0000256" key="11">
    <source>
        <dbReference type="SAM" id="Phobius"/>
    </source>
</evidence>
<dbReference type="SUPFAM" id="SSF81321">
    <property type="entry name" value="Family A G protein-coupled receptor-like"/>
    <property type="match status" value="2"/>
</dbReference>
<keyword evidence="6" id="KW-0297">G-protein coupled receptor</keyword>
<name>C3YFL0_BRAFL</name>
<sequence>MVRIRLDKTTRTGTRTQIERAWAALAQPSAVDDIIFTGCLIPFRIYALFQQDVGGDHLWCSARMLVAPPCLTSMAGTYLMMGLDLYYFVCDPLHYHDKVTTKRVIVGIFATRTYSLLFGLGPLAFSGLPKKGLPCEIDPANSVSFILMFLTVSSMANPIVYSFRLREFRRACRELCGLPTNTPPAVPAQRHRDMEMAAIAGPEQGAPTTEPTQAQASADIPFDQAQKQTTQADMGPGLAPCTDHRGRKTTSERPYQLSVRAEVHAEPKPRSVEDMTETLPGQLHLYPESPDGPTSPMLDTKTDETTVGHTTDQFALKTPPSRPKIAWQIGSEVQASATMTGDDTTLQ</sequence>
<dbReference type="FunCoup" id="C3YFL0">
    <property type="interactions" value="11"/>
</dbReference>
<comment type="similarity">
    <text evidence="2">Belongs to the G-protein coupled receptor 1 family.</text>
</comment>
<organism>
    <name type="scientific">Branchiostoma floridae</name>
    <name type="common">Florida lancelet</name>
    <name type="synonym">Amphioxus</name>
    <dbReference type="NCBI Taxonomy" id="7739"/>
    <lineage>
        <taxon>Eukaryota</taxon>
        <taxon>Metazoa</taxon>
        <taxon>Chordata</taxon>
        <taxon>Cephalochordata</taxon>
        <taxon>Leptocardii</taxon>
        <taxon>Amphioxiformes</taxon>
        <taxon>Branchiostomatidae</taxon>
        <taxon>Branchiostoma</taxon>
    </lineage>
</organism>
<evidence type="ECO:0000256" key="3">
    <source>
        <dbReference type="ARBA" id="ARBA00022475"/>
    </source>
</evidence>
<evidence type="ECO:0008006" key="13">
    <source>
        <dbReference type="Google" id="ProtNLM"/>
    </source>
</evidence>
<reference evidence="12" key="1">
    <citation type="journal article" date="2008" name="Nature">
        <title>The amphioxus genome and the evolution of the chordate karyotype.</title>
        <authorList>
            <consortium name="US DOE Joint Genome Institute (JGI-PGF)"/>
            <person name="Putnam N.H."/>
            <person name="Butts T."/>
            <person name="Ferrier D.E.K."/>
            <person name="Furlong R.F."/>
            <person name="Hellsten U."/>
            <person name="Kawashima T."/>
            <person name="Robinson-Rechavi M."/>
            <person name="Shoguchi E."/>
            <person name="Terry A."/>
            <person name="Yu J.-K."/>
            <person name="Benito-Gutierrez E.L."/>
            <person name="Dubchak I."/>
            <person name="Garcia-Fernandez J."/>
            <person name="Gibson-Brown J.J."/>
            <person name="Grigoriev I.V."/>
            <person name="Horton A.C."/>
            <person name="de Jong P.J."/>
            <person name="Jurka J."/>
            <person name="Kapitonov V.V."/>
            <person name="Kohara Y."/>
            <person name="Kuroki Y."/>
            <person name="Lindquist E."/>
            <person name="Lucas S."/>
            <person name="Osoegawa K."/>
            <person name="Pennacchio L.A."/>
            <person name="Salamov A.A."/>
            <person name="Satou Y."/>
            <person name="Sauka-Spengler T."/>
            <person name="Schmutz J."/>
            <person name="Shin-I T."/>
            <person name="Toyoda A."/>
            <person name="Bronner-Fraser M."/>
            <person name="Fujiyama A."/>
            <person name="Holland L.Z."/>
            <person name="Holland P.W.H."/>
            <person name="Satoh N."/>
            <person name="Rokhsar D.S."/>
        </authorList>
    </citation>
    <scope>NUCLEOTIDE SEQUENCE [LARGE SCALE GENOMIC DNA]</scope>
    <source>
        <strain evidence="12">S238N-H82</strain>
        <tissue evidence="12">Testes</tissue>
    </source>
</reference>
<evidence type="ECO:0000256" key="4">
    <source>
        <dbReference type="ARBA" id="ARBA00022692"/>
    </source>
</evidence>
<dbReference type="GO" id="GO:0004930">
    <property type="term" value="F:G protein-coupled receptor activity"/>
    <property type="evidence" value="ECO:0007669"/>
    <property type="project" value="UniProtKB-KW"/>
</dbReference>
<dbReference type="InParanoid" id="C3YFL0"/>
<evidence type="ECO:0000256" key="1">
    <source>
        <dbReference type="ARBA" id="ARBA00004651"/>
    </source>
</evidence>
<evidence type="ECO:0000256" key="6">
    <source>
        <dbReference type="ARBA" id="ARBA00023040"/>
    </source>
</evidence>
<comment type="subcellular location">
    <subcellularLocation>
        <location evidence="1">Cell membrane</location>
        <topology evidence="1">Multi-pass membrane protein</topology>
    </subcellularLocation>
</comment>
<accession>C3YFL0</accession>